<reference evidence="6 7" key="1">
    <citation type="submission" date="2016-03" db="EMBL/GenBank/DDBJ databases">
        <authorList>
            <person name="Devillers H."/>
        </authorList>
    </citation>
    <scope>NUCLEOTIDE SEQUENCE [LARGE SCALE GENOMIC DNA]</scope>
    <source>
        <strain evidence="6">CBS 11717</strain>
    </source>
</reference>
<keyword evidence="7" id="KW-1185">Reference proteome</keyword>
<sequence>MLEIYRKGVFVLTSVALAFQILPVISIPAVESLYLCMYQDRKFGVFGWCSVDGNTCANDSIRYTTTMKEIEYYYKEDFFPSRAKATLSRLLLVHPIALGFTAVLWAMAVVLNCKKFEQSRQLILGMVLWSIPTVLLSLLSYLVDILLFVPYLAWPGWLLLVSIILIVITTCVMCFLRRVNSIQRYDRLHGKDEVEFIPLHQGKSSDLRPTFSEDSTFDDLQSNHLYQKPQVGFTRDDT</sequence>
<gene>
    <name evidence="6" type="ORF">LAMI_0E00958G</name>
</gene>
<keyword evidence="4 5" id="KW-0472">Membrane</keyword>
<feature type="transmembrane region" description="Helical" evidence="5">
    <location>
        <begin position="90"/>
        <end position="110"/>
    </location>
</feature>
<evidence type="ECO:0000256" key="5">
    <source>
        <dbReference type="SAM" id="Phobius"/>
    </source>
</evidence>
<dbReference type="Proteomes" id="UP000191024">
    <property type="component" value="Chromosome E"/>
</dbReference>
<dbReference type="STRING" id="1230905.A0A1G4JIC7"/>
<evidence type="ECO:0000256" key="4">
    <source>
        <dbReference type="ARBA" id="ARBA00023136"/>
    </source>
</evidence>
<dbReference type="OrthoDB" id="2354757at2759"/>
<dbReference type="PANTHER" id="PTHR28013:SF3">
    <property type="entry name" value="PROTEIN DCV1-RELATED"/>
    <property type="match status" value="1"/>
</dbReference>
<dbReference type="InterPro" id="IPR009571">
    <property type="entry name" value="SUR7/Rim9-like_fungi"/>
</dbReference>
<evidence type="ECO:0000313" key="7">
    <source>
        <dbReference type="Proteomes" id="UP000191024"/>
    </source>
</evidence>
<dbReference type="InterPro" id="IPR051380">
    <property type="entry name" value="pH-response_reg_palI/RIM9"/>
</dbReference>
<keyword evidence="2 5" id="KW-0812">Transmembrane</keyword>
<accession>A0A1G4JIC7</accession>
<protein>
    <submittedName>
        <fullName evidence="6">LAMI_0E00958g1_1</fullName>
    </submittedName>
</protein>
<feature type="transmembrane region" description="Helical" evidence="5">
    <location>
        <begin position="122"/>
        <end position="142"/>
    </location>
</feature>
<name>A0A1G4JIC7_9SACH</name>
<comment type="subcellular location">
    <subcellularLocation>
        <location evidence="1">Membrane</location>
        <topology evidence="1">Multi-pass membrane protein</topology>
    </subcellularLocation>
</comment>
<evidence type="ECO:0000313" key="6">
    <source>
        <dbReference type="EMBL" id="SCU90184.1"/>
    </source>
</evidence>
<feature type="transmembrane region" description="Helical" evidence="5">
    <location>
        <begin position="154"/>
        <end position="176"/>
    </location>
</feature>
<evidence type="ECO:0000256" key="3">
    <source>
        <dbReference type="ARBA" id="ARBA00022989"/>
    </source>
</evidence>
<proteinExistence type="predicted"/>
<keyword evidence="3 5" id="KW-1133">Transmembrane helix</keyword>
<organism evidence="6 7">
    <name type="scientific">Lachancea mirantina</name>
    <dbReference type="NCBI Taxonomy" id="1230905"/>
    <lineage>
        <taxon>Eukaryota</taxon>
        <taxon>Fungi</taxon>
        <taxon>Dikarya</taxon>
        <taxon>Ascomycota</taxon>
        <taxon>Saccharomycotina</taxon>
        <taxon>Saccharomycetes</taxon>
        <taxon>Saccharomycetales</taxon>
        <taxon>Saccharomycetaceae</taxon>
        <taxon>Lachancea</taxon>
    </lineage>
</organism>
<evidence type="ECO:0000256" key="1">
    <source>
        <dbReference type="ARBA" id="ARBA00004141"/>
    </source>
</evidence>
<dbReference type="PANTHER" id="PTHR28013">
    <property type="entry name" value="PROTEIN DCV1-RELATED"/>
    <property type="match status" value="1"/>
</dbReference>
<dbReference type="Pfam" id="PF06687">
    <property type="entry name" value="SUR7"/>
    <property type="match status" value="1"/>
</dbReference>
<dbReference type="GO" id="GO:0005886">
    <property type="term" value="C:plasma membrane"/>
    <property type="evidence" value="ECO:0007669"/>
    <property type="project" value="InterPro"/>
</dbReference>
<dbReference type="AlphaFoldDB" id="A0A1G4JIC7"/>
<dbReference type="EMBL" id="LT598465">
    <property type="protein sequence ID" value="SCU90184.1"/>
    <property type="molecule type" value="Genomic_DNA"/>
</dbReference>
<dbReference type="GO" id="GO:0032153">
    <property type="term" value="C:cell division site"/>
    <property type="evidence" value="ECO:0007669"/>
    <property type="project" value="TreeGrafter"/>
</dbReference>
<evidence type="ECO:0000256" key="2">
    <source>
        <dbReference type="ARBA" id="ARBA00022692"/>
    </source>
</evidence>
<dbReference type="GO" id="GO:0035838">
    <property type="term" value="C:growing cell tip"/>
    <property type="evidence" value="ECO:0007669"/>
    <property type="project" value="TreeGrafter"/>
</dbReference>